<reference evidence="1 2" key="1">
    <citation type="submission" date="2020-02" db="EMBL/GenBank/DDBJ databases">
        <title>Genomic Insights into the Phylogeny and Genetic Plasticity of the Human and Animal Enteric Pathogen Clostridium perfringens.</title>
        <authorList>
            <person name="Feng Y."/>
            <person name="Hu Y."/>
        </authorList>
    </citation>
    <scope>NUCLEOTIDE SEQUENCE [LARGE SCALE GENOMIC DNA]</scope>
    <source>
        <strain evidence="1 2">CP-40</strain>
    </source>
</reference>
<dbReference type="EMBL" id="JAALLZ010000006">
    <property type="protein sequence ID" value="NGU31084.1"/>
    <property type="molecule type" value="Genomic_DNA"/>
</dbReference>
<proteinExistence type="predicted"/>
<evidence type="ECO:0000313" key="1">
    <source>
        <dbReference type="EMBL" id="NGU31084.1"/>
    </source>
</evidence>
<dbReference type="RefSeq" id="WP_164801016.1">
    <property type="nucleotide sequence ID" value="NZ_JAALLZ010000006.1"/>
</dbReference>
<dbReference type="AlphaFoldDB" id="A0AAP6WS42"/>
<accession>A0AAP6WS42</accession>
<sequence>MNKEICLNDVLDFIKEYGYKYNFDIQKELDKTRKITNEEIDLEISENFDLYKRMADM</sequence>
<evidence type="ECO:0000313" key="2">
    <source>
        <dbReference type="Proteomes" id="UP000481454"/>
    </source>
</evidence>
<protein>
    <submittedName>
        <fullName evidence="1">Uncharacterized protein</fullName>
    </submittedName>
</protein>
<comment type="caution">
    <text evidence="1">The sequence shown here is derived from an EMBL/GenBank/DDBJ whole genome shotgun (WGS) entry which is preliminary data.</text>
</comment>
<organism evidence="1 2">
    <name type="scientific">Clostridium perfringens</name>
    <dbReference type="NCBI Taxonomy" id="1502"/>
    <lineage>
        <taxon>Bacteria</taxon>
        <taxon>Bacillati</taxon>
        <taxon>Bacillota</taxon>
        <taxon>Clostridia</taxon>
        <taxon>Eubacteriales</taxon>
        <taxon>Clostridiaceae</taxon>
        <taxon>Clostridium</taxon>
    </lineage>
</organism>
<gene>
    <name evidence="1" type="ORF">G6Z34_13415</name>
</gene>
<dbReference type="Proteomes" id="UP000481454">
    <property type="component" value="Unassembled WGS sequence"/>
</dbReference>
<name>A0AAP6WS42_CLOPF</name>